<organism evidence="2 3">
    <name type="scientific">Neobacillus bataviensis LMG 21833</name>
    <dbReference type="NCBI Taxonomy" id="1117379"/>
    <lineage>
        <taxon>Bacteria</taxon>
        <taxon>Bacillati</taxon>
        <taxon>Bacillota</taxon>
        <taxon>Bacilli</taxon>
        <taxon>Bacillales</taxon>
        <taxon>Bacillaceae</taxon>
        <taxon>Neobacillus</taxon>
    </lineage>
</organism>
<dbReference type="InterPro" id="IPR025291">
    <property type="entry name" value="DUF4153"/>
</dbReference>
<keyword evidence="1" id="KW-1133">Transmembrane helix</keyword>
<feature type="transmembrane region" description="Helical" evidence="1">
    <location>
        <begin position="330"/>
        <end position="347"/>
    </location>
</feature>
<feature type="transmembrane region" description="Helical" evidence="1">
    <location>
        <begin position="241"/>
        <end position="260"/>
    </location>
</feature>
<feature type="transmembrane region" description="Helical" evidence="1">
    <location>
        <begin position="33"/>
        <end position="52"/>
    </location>
</feature>
<feature type="transmembrane region" description="Helical" evidence="1">
    <location>
        <begin position="161"/>
        <end position="186"/>
    </location>
</feature>
<evidence type="ECO:0000256" key="1">
    <source>
        <dbReference type="SAM" id="Phobius"/>
    </source>
</evidence>
<dbReference type="STRING" id="1117379.BABA_03204"/>
<keyword evidence="3" id="KW-1185">Reference proteome</keyword>
<dbReference type="eggNOG" id="COG1835">
    <property type="taxonomic scope" value="Bacteria"/>
</dbReference>
<feature type="transmembrane region" description="Helical" evidence="1">
    <location>
        <begin position="93"/>
        <end position="112"/>
    </location>
</feature>
<feature type="transmembrane region" description="Helical" evidence="1">
    <location>
        <begin position="269"/>
        <end position="292"/>
    </location>
</feature>
<keyword evidence="1" id="KW-0472">Membrane</keyword>
<evidence type="ECO:0000313" key="2">
    <source>
        <dbReference type="EMBL" id="EKN70838.1"/>
    </source>
</evidence>
<dbReference type="AlphaFoldDB" id="K6DRI5"/>
<dbReference type="PATRIC" id="fig|1117379.3.peg.654"/>
<feature type="transmembrane region" description="Helical" evidence="1">
    <location>
        <begin position="304"/>
        <end position="323"/>
    </location>
</feature>
<name>K6DRI5_9BACI</name>
<dbReference type="Pfam" id="PF13687">
    <property type="entry name" value="DUF4153"/>
    <property type="match status" value="1"/>
</dbReference>
<gene>
    <name evidence="2" type="ORF">BABA_03204</name>
</gene>
<feature type="transmembrane region" description="Helical" evidence="1">
    <location>
        <begin position="64"/>
        <end position="81"/>
    </location>
</feature>
<dbReference type="EMBL" id="AJLS01000035">
    <property type="protein sequence ID" value="EKN70838.1"/>
    <property type="molecule type" value="Genomic_DNA"/>
</dbReference>
<keyword evidence="1" id="KW-0812">Transmembrane</keyword>
<proteinExistence type="predicted"/>
<evidence type="ECO:0000313" key="3">
    <source>
        <dbReference type="Proteomes" id="UP000006316"/>
    </source>
</evidence>
<accession>K6DRI5</accession>
<dbReference type="Proteomes" id="UP000006316">
    <property type="component" value="Unassembled WGS sequence"/>
</dbReference>
<feature type="transmembrane region" description="Helical" evidence="1">
    <location>
        <begin position="133"/>
        <end position="155"/>
    </location>
</feature>
<sequence>MTDAIVRFPLTTLFLVGAAAINASTITAGKHQSILLVTFVVGAFLSAVFQVDIERFSSKTSTRFLFMILVILLTAGYYLIIRPAPTLSMEIEIRTAVALFALLIAFIWVPVIKSEISFNQSFMIAFKSFFNTLFFSGVIFGGIAIILAAIQQLIFAIDSAAYSHAANIVFILFAPMYFLSLIPIYPKKDKRKENIEKAAACPKFLEILLSYIIIPLLSIFTLILVIYIIKNIGGEFWKDNLLEPMLVSYAITIILVYILVSEIENKFTAFFRMIFPKVLVPIVLFQITSTIISLTNTGVTHTRYYVILFGIFAAAAGILLSFLPVRKNGVIAAMLIIFSAVSILPPVDAFTISRTSQMNTLKNVLLKNKMIENNQIRPNESIPAEDKQIITDTIQYLQMMGYTKKIAWLPDDFNAYNDFQDTFGFKEYQKPGQVNQSVYLNMVQKTPITITGFDTFATIEINMTEKNRAGKIFDFKKQGKTYSLLKEFHKDQLVLSLRGANDQTLINFHTQEIFDKFYDYQPSAGQITAEEATFTKENDRVKMTIVVQNVGIEKQDKQYNNAMLLVFVQIK</sequence>
<protein>
    <recommendedName>
        <fullName evidence="4">DUF4153 domain-containing protein</fullName>
    </recommendedName>
</protein>
<reference evidence="2 3" key="1">
    <citation type="journal article" date="2012" name="Front. Microbiol.">
        <title>Redundancy and modularity in membrane-associated dissimilatory nitrate reduction in Bacillus.</title>
        <authorList>
            <person name="Heylen K."/>
            <person name="Keltjens J."/>
        </authorList>
    </citation>
    <scope>NUCLEOTIDE SEQUENCE [LARGE SCALE GENOMIC DNA]</scope>
    <source>
        <strain evidence="3">LMG 21833T</strain>
    </source>
</reference>
<comment type="caution">
    <text evidence="2">The sequence shown here is derived from an EMBL/GenBank/DDBJ whole genome shotgun (WGS) entry which is preliminary data.</text>
</comment>
<feature type="transmembrane region" description="Helical" evidence="1">
    <location>
        <begin position="207"/>
        <end position="229"/>
    </location>
</feature>
<evidence type="ECO:0008006" key="4">
    <source>
        <dbReference type="Google" id="ProtNLM"/>
    </source>
</evidence>